<dbReference type="Gene3D" id="2.60.120.10">
    <property type="entry name" value="Jelly Rolls"/>
    <property type="match status" value="1"/>
</dbReference>
<dbReference type="SUPFAM" id="SSF51206">
    <property type="entry name" value="cAMP-binding domain-like"/>
    <property type="match status" value="1"/>
</dbReference>
<proteinExistence type="predicted"/>
<dbReference type="InterPro" id="IPR018490">
    <property type="entry name" value="cNMP-bd_dom_sf"/>
</dbReference>
<keyword evidence="2" id="KW-1185">Reference proteome</keyword>
<dbReference type="Proteomes" id="UP001558652">
    <property type="component" value="Unassembled WGS sequence"/>
</dbReference>
<sequence>MASKRRNIFYQNKKQETTEIGPCNLPPLFDFMSCRPSGISLFNAPFIFSGGLSVYPLGVGSTFGGSVLHDMPRESTIVTRTSCELLRLNHTDLRTLYEGNFDASAGTSALYH</sequence>
<protein>
    <submittedName>
        <fullName evidence="1">Uncharacterized protein</fullName>
    </submittedName>
</protein>
<reference evidence="1 2" key="1">
    <citation type="submission" date="2024-07" db="EMBL/GenBank/DDBJ databases">
        <title>Chromosome-level genome assembly of the water stick insect Ranatra chinensis (Heteroptera: Nepidae).</title>
        <authorList>
            <person name="Liu X."/>
        </authorList>
    </citation>
    <scope>NUCLEOTIDE SEQUENCE [LARGE SCALE GENOMIC DNA]</scope>
    <source>
        <strain evidence="1">Cailab_2021Rc</strain>
        <tissue evidence="1">Muscle</tissue>
    </source>
</reference>
<organism evidence="1 2">
    <name type="scientific">Ranatra chinensis</name>
    <dbReference type="NCBI Taxonomy" id="642074"/>
    <lineage>
        <taxon>Eukaryota</taxon>
        <taxon>Metazoa</taxon>
        <taxon>Ecdysozoa</taxon>
        <taxon>Arthropoda</taxon>
        <taxon>Hexapoda</taxon>
        <taxon>Insecta</taxon>
        <taxon>Pterygota</taxon>
        <taxon>Neoptera</taxon>
        <taxon>Paraneoptera</taxon>
        <taxon>Hemiptera</taxon>
        <taxon>Heteroptera</taxon>
        <taxon>Panheteroptera</taxon>
        <taxon>Nepomorpha</taxon>
        <taxon>Nepidae</taxon>
        <taxon>Ranatrinae</taxon>
        <taxon>Ranatra</taxon>
    </lineage>
</organism>
<evidence type="ECO:0000313" key="2">
    <source>
        <dbReference type="Proteomes" id="UP001558652"/>
    </source>
</evidence>
<dbReference type="EMBL" id="JBFDAA010000004">
    <property type="protein sequence ID" value="KAL1138120.1"/>
    <property type="molecule type" value="Genomic_DNA"/>
</dbReference>
<dbReference type="InterPro" id="IPR014710">
    <property type="entry name" value="RmlC-like_jellyroll"/>
</dbReference>
<gene>
    <name evidence="1" type="ORF">AAG570_009812</name>
</gene>
<accession>A0ABD0YQ55</accession>
<name>A0ABD0YQ55_9HEMI</name>
<dbReference type="AlphaFoldDB" id="A0ABD0YQ55"/>
<comment type="caution">
    <text evidence="1">The sequence shown here is derived from an EMBL/GenBank/DDBJ whole genome shotgun (WGS) entry which is preliminary data.</text>
</comment>
<evidence type="ECO:0000313" key="1">
    <source>
        <dbReference type="EMBL" id="KAL1138120.1"/>
    </source>
</evidence>